<evidence type="ECO:0000313" key="3">
    <source>
        <dbReference type="Proteomes" id="UP000622890"/>
    </source>
</evidence>
<dbReference type="SUPFAM" id="SSF55729">
    <property type="entry name" value="Acyl-CoA N-acyltransferases (Nat)"/>
    <property type="match status" value="1"/>
</dbReference>
<dbReference type="InterPro" id="IPR038740">
    <property type="entry name" value="BioF2-like_GNAT_dom"/>
</dbReference>
<name>A0A934SRT6_9BURK</name>
<gene>
    <name evidence="2" type="ORF">JJB74_06840</name>
</gene>
<dbReference type="EMBL" id="JAEPBG010000002">
    <property type="protein sequence ID" value="MBK4734315.1"/>
    <property type="molecule type" value="Genomic_DNA"/>
</dbReference>
<evidence type="ECO:0000313" key="2">
    <source>
        <dbReference type="EMBL" id="MBK4734315.1"/>
    </source>
</evidence>
<dbReference type="AlphaFoldDB" id="A0A934SRT6"/>
<feature type="domain" description="BioF2-like acetyltransferase" evidence="1">
    <location>
        <begin position="195"/>
        <end position="337"/>
    </location>
</feature>
<dbReference type="InterPro" id="IPR016181">
    <property type="entry name" value="Acyl_CoA_acyltransferase"/>
</dbReference>
<dbReference type="RefSeq" id="WP_200591069.1">
    <property type="nucleotide sequence ID" value="NZ_JAEPBG010000002.1"/>
</dbReference>
<keyword evidence="3" id="KW-1185">Reference proteome</keyword>
<proteinExistence type="predicted"/>
<reference evidence="2" key="1">
    <citation type="submission" date="2021-01" db="EMBL/GenBank/DDBJ databases">
        <title>Genome sequence of strain Noviherbaspirillum sp. DKR-6.</title>
        <authorList>
            <person name="Chaudhary D.K."/>
        </authorList>
    </citation>
    <scope>NUCLEOTIDE SEQUENCE</scope>
    <source>
        <strain evidence="2">DKR-6</strain>
    </source>
</reference>
<accession>A0A934SRT6</accession>
<dbReference type="Proteomes" id="UP000622890">
    <property type="component" value="Unassembled WGS sequence"/>
</dbReference>
<dbReference type="Gene3D" id="3.40.630.30">
    <property type="match status" value="1"/>
</dbReference>
<comment type="caution">
    <text evidence="2">The sequence shown here is derived from an EMBL/GenBank/DDBJ whole genome shotgun (WGS) entry which is preliminary data.</text>
</comment>
<dbReference type="Pfam" id="PF13480">
    <property type="entry name" value="Acetyltransf_6"/>
    <property type="match status" value="1"/>
</dbReference>
<protein>
    <submittedName>
        <fullName evidence="2">GNAT family N-acetyltransferase</fullName>
    </submittedName>
</protein>
<evidence type="ECO:0000259" key="1">
    <source>
        <dbReference type="Pfam" id="PF13480"/>
    </source>
</evidence>
<sequence>MSASPSLSGGERRFITPADAAAQEFAVYQDLASLPPAVQSLFREAALREGFFVSLPWLANLAAHGGLAGDDMRLYTLGTAEDEPRLLLPLLGFSGRFGVRTLSALTNWYSSFYAPLLSADAQVSLLLPRMLQRIVAEGWDQIDLRPMDVDSPSFAALEEALRVAGMAVQRYFCFINWYLQVDGRSYAEYAASLPSSLRNTLKRKEKSLARSGRASFRIVTGADDLDLEAGIAAYEAIYRNSWKSPEPTPAFMPALIRLCAREGWLRLGLAHVDGEPAAAQLWIVCDGVASIYKLAYDERYAALSIGSLLTARMMEHAIDLDRVREVDYLTGDDAYKRDWMSHSRERWGLVAYNLRSARGMALAALNIGGGKFKRWLRRLRGG</sequence>
<organism evidence="2 3">
    <name type="scientific">Noviherbaspirillum pedocola</name>
    <dbReference type="NCBI Taxonomy" id="2801341"/>
    <lineage>
        <taxon>Bacteria</taxon>
        <taxon>Pseudomonadati</taxon>
        <taxon>Pseudomonadota</taxon>
        <taxon>Betaproteobacteria</taxon>
        <taxon>Burkholderiales</taxon>
        <taxon>Oxalobacteraceae</taxon>
        <taxon>Noviherbaspirillum</taxon>
    </lineage>
</organism>